<evidence type="ECO:0000256" key="1">
    <source>
        <dbReference type="SAM" id="SignalP"/>
    </source>
</evidence>
<dbReference type="KEGG" id="nsh:GXM_00046"/>
<reference evidence="2 3" key="1">
    <citation type="submission" date="2019-10" db="EMBL/GenBank/DDBJ databases">
        <title>Genomic and transcriptomic insights into the perfect genentic adaptation of a filamentous nitrogen-fixing cyanobacterium to rice fields.</title>
        <authorList>
            <person name="Chen Z."/>
        </authorList>
    </citation>
    <scope>NUCLEOTIDE SEQUENCE [LARGE SCALE GENOMIC DNA]</scope>
    <source>
        <strain evidence="2">CCNUC1</strain>
    </source>
</reference>
<proteinExistence type="predicted"/>
<feature type="chain" id="PRO_5024878015" evidence="1">
    <location>
        <begin position="36"/>
        <end position="330"/>
    </location>
</feature>
<gene>
    <name evidence="2" type="ORF">GXM_00046</name>
</gene>
<feature type="signal peptide" evidence="1">
    <location>
        <begin position="1"/>
        <end position="35"/>
    </location>
</feature>
<evidence type="ECO:0000313" key="3">
    <source>
        <dbReference type="Proteomes" id="UP000326678"/>
    </source>
</evidence>
<dbReference type="Proteomes" id="UP000326678">
    <property type="component" value="Chromosome Gxm1"/>
</dbReference>
<evidence type="ECO:0000313" key="2">
    <source>
        <dbReference type="EMBL" id="QFS42573.1"/>
    </source>
</evidence>
<protein>
    <submittedName>
        <fullName evidence="2">Uncharacterized protein</fullName>
    </submittedName>
</protein>
<keyword evidence="1" id="KW-0732">Signal</keyword>
<accession>A0A5P8VQ53</accession>
<dbReference type="AlphaFoldDB" id="A0A5P8VQ53"/>
<dbReference type="EMBL" id="CP045226">
    <property type="protein sequence ID" value="QFS42573.1"/>
    <property type="molecule type" value="Genomic_DNA"/>
</dbReference>
<keyword evidence="3" id="KW-1185">Reference proteome</keyword>
<sequence length="330" mass="37881">MDVLIWMLRMGKRVIFSLLACLISLVFLGSSSAIANVAYVNTDSHIYFSQGVHNDFQCNPPSKCIAKRSQTDPRGPLYPKWWSSDWKMYRVFQNYDKFPPPYDSPPQGLTPKDYELSGGKTYYDSTYVPKDRDGEGAMMEHYDQKCLPIFPQKNNYTCSFVSLGNKAYFLRYEDRPKNTPKCCQFSLKNHPPRQDFLKHLPYNKQESAHLNNSLLAYSLTVYPGILFGYAFDKSLTPDSFDRTAELYRHPQSFYFSGYPNDPPLAPIVSQNYTNFRMEQPKASESWDQVAEMCSPQPELCCLFADDCSVNSSNNSQASFSWGSLTYTNPQ</sequence>
<organism evidence="2 3">
    <name type="scientific">Nostoc sphaeroides CCNUC1</name>
    <dbReference type="NCBI Taxonomy" id="2653204"/>
    <lineage>
        <taxon>Bacteria</taxon>
        <taxon>Bacillati</taxon>
        <taxon>Cyanobacteriota</taxon>
        <taxon>Cyanophyceae</taxon>
        <taxon>Nostocales</taxon>
        <taxon>Nostocaceae</taxon>
        <taxon>Nostoc</taxon>
    </lineage>
</organism>
<name>A0A5P8VQ53_9NOSO</name>